<gene>
    <name evidence="4" type="ORF">H9S92_04695</name>
</gene>
<name>A0A923T7D2_9BACT</name>
<dbReference type="GO" id="GO:0004197">
    <property type="term" value="F:cysteine-type endopeptidase activity"/>
    <property type="evidence" value="ECO:0007669"/>
    <property type="project" value="InterPro"/>
</dbReference>
<organism evidence="4 5">
    <name type="scientific">Neolewinella lacunae</name>
    <dbReference type="NCBI Taxonomy" id="1517758"/>
    <lineage>
        <taxon>Bacteria</taxon>
        <taxon>Pseudomonadati</taxon>
        <taxon>Bacteroidota</taxon>
        <taxon>Saprospiria</taxon>
        <taxon>Saprospirales</taxon>
        <taxon>Lewinellaceae</taxon>
        <taxon>Neolewinella</taxon>
    </lineage>
</organism>
<evidence type="ECO:0000256" key="1">
    <source>
        <dbReference type="ARBA" id="ARBA00022737"/>
    </source>
</evidence>
<keyword evidence="2" id="KW-0732">Signal</keyword>
<dbReference type="SMART" id="SM00698">
    <property type="entry name" value="MORN"/>
    <property type="match status" value="6"/>
</dbReference>
<dbReference type="PROSITE" id="PS00018">
    <property type="entry name" value="EF_HAND_1"/>
    <property type="match status" value="1"/>
</dbReference>
<dbReference type="Gene3D" id="3.40.50.1460">
    <property type="match status" value="1"/>
</dbReference>
<dbReference type="EMBL" id="JACSIT010000067">
    <property type="protein sequence ID" value="MBC6993446.1"/>
    <property type="molecule type" value="Genomic_DNA"/>
</dbReference>
<dbReference type="SUPFAM" id="SSF82185">
    <property type="entry name" value="Histone H3 K4-specific methyltransferase SET7/9 N-terminal domain"/>
    <property type="match status" value="2"/>
</dbReference>
<dbReference type="RefSeq" id="WP_187465555.1">
    <property type="nucleotide sequence ID" value="NZ_JACSIT010000067.1"/>
</dbReference>
<comment type="caution">
    <text evidence="4">The sequence shown here is derived from an EMBL/GenBank/DDBJ whole genome shotgun (WGS) entry which is preliminary data.</text>
</comment>
<feature type="domain" description="Peptidase C14 caspase" evidence="3">
    <location>
        <begin position="310"/>
        <end position="541"/>
    </location>
</feature>
<dbReference type="PANTHER" id="PTHR43215">
    <property type="entry name" value="RADIAL SPOKE HEAD 1 HOMOLOG"/>
    <property type="match status" value="1"/>
</dbReference>
<dbReference type="InterPro" id="IPR018247">
    <property type="entry name" value="EF_Hand_1_Ca_BS"/>
</dbReference>
<protein>
    <submittedName>
        <fullName evidence="4">Caspase family protein</fullName>
    </submittedName>
</protein>
<keyword evidence="5" id="KW-1185">Reference proteome</keyword>
<accession>A0A923T7D2</accession>
<dbReference type="AlphaFoldDB" id="A0A923T7D2"/>
<feature type="chain" id="PRO_5037518090" evidence="2">
    <location>
        <begin position="20"/>
        <end position="554"/>
    </location>
</feature>
<dbReference type="InterPro" id="IPR029030">
    <property type="entry name" value="Caspase-like_dom_sf"/>
</dbReference>
<dbReference type="Proteomes" id="UP000650081">
    <property type="component" value="Unassembled WGS sequence"/>
</dbReference>
<sequence>MTRLILFLLLVGSFTSLSAQQGQCQRGDCLDGNGLYRFPDGATYDGNFRRGKFSGIGVLKYPGGGLYVGNWHNSLQEGEGRMTEADGTVYFGGFHQGKRHGTGTLTFQNTTKIVATWAYGTIKGPAEVTFANRDFYRGEVYGTQLAGLGTMQYANGDTYTGQWLGNERQGHGKMTFEDGTTLEGEWDRNEFQADWSTLGYQGNPALASNCNSGCPDGTGKYQYPNGAVFYGKIQSGQPAGNGSVNYPSGNVYHGGYDNHQPEGLGIMYYADGEMHGGLWRGGQLYRRLFAATGRPAKNVTPDYDERVKIWAVVVGAARYTHMRTLKYTDDDAYQLFAFLKSVEGGALPEEQIKVLIDEDATHRNIIMAMRDVYQQADENDVILFYFSGHGLPGAFLPVDYDGFSNRLEHYQLRDALLASRAKHKLVIADACHSGSLGGRSDLDQALASRNGGVDAALNAYYDALNQAQASTALLLSSKGEEISLEDGGLRSGVFSHYLIRGMKGEADENGDRLVSIQELFSFIHREVRRYTGNIQTPTLTGTYDEVMPVAVMRR</sequence>
<dbReference type="Pfam" id="PF00656">
    <property type="entry name" value="Peptidase_C14"/>
    <property type="match status" value="1"/>
</dbReference>
<dbReference type="PANTHER" id="PTHR43215:SF14">
    <property type="entry name" value="RADIAL SPOKE HEAD 1 HOMOLOG"/>
    <property type="match status" value="1"/>
</dbReference>
<dbReference type="InterPro" id="IPR003409">
    <property type="entry name" value="MORN"/>
</dbReference>
<keyword evidence="1" id="KW-0677">Repeat</keyword>
<reference evidence="4" key="1">
    <citation type="submission" date="2020-08" db="EMBL/GenBank/DDBJ databases">
        <title>Lewinella bacteria from marine environments.</title>
        <authorList>
            <person name="Zhong Y."/>
        </authorList>
    </citation>
    <scope>NUCLEOTIDE SEQUENCE</scope>
    <source>
        <strain evidence="4">KCTC 42187</strain>
    </source>
</reference>
<evidence type="ECO:0000313" key="5">
    <source>
        <dbReference type="Proteomes" id="UP000650081"/>
    </source>
</evidence>
<dbReference type="Gene3D" id="2.20.110.10">
    <property type="entry name" value="Histone H3 K4-specific methyltransferase SET7/9 N-terminal domain"/>
    <property type="match status" value="4"/>
</dbReference>
<evidence type="ECO:0000313" key="4">
    <source>
        <dbReference type="EMBL" id="MBC6993446.1"/>
    </source>
</evidence>
<feature type="signal peptide" evidence="2">
    <location>
        <begin position="1"/>
        <end position="19"/>
    </location>
</feature>
<dbReference type="GO" id="GO:0006508">
    <property type="term" value="P:proteolysis"/>
    <property type="evidence" value="ECO:0007669"/>
    <property type="project" value="InterPro"/>
</dbReference>
<proteinExistence type="predicted"/>
<dbReference type="Pfam" id="PF02493">
    <property type="entry name" value="MORN"/>
    <property type="match status" value="8"/>
</dbReference>
<evidence type="ECO:0000259" key="3">
    <source>
        <dbReference type="Pfam" id="PF00656"/>
    </source>
</evidence>
<evidence type="ECO:0000256" key="2">
    <source>
        <dbReference type="SAM" id="SignalP"/>
    </source>
</evidence>
<dbReference type="InterPro" id="IPR011600">
    <property type="entry name" value="Pept_C14_caspase"/>
</dbReference>
<dbReference type="SUPFAM" id="SSF52129">
    <property type="entry name" value="Caspase-like"/>
    <property type="match status" value="1"/>
</dbReference>